<proteinExistence type="predicted"/>
<dbReference type="Proteomes" id="UP000037696">
    <property type="component" value="Unassembled WGS sequence"/>
</dbReference>
<comment type="caution">
    <text evidence="1">The sequence shown here is derived from an EMBL/GenBank/DDBJ whole genome shotgun (WGS) entry which is preliminary data.</text>
</comment>
<keyword evidence="2" id="KW-1185">Reference proteome</keyword>
<accession>A0A0M8PAV3</accession>
<name>A0A0M8PAV3_9EURO</name>
<organism evidence="1 2">
    <name type="scientific">Penicillium nordicum</name>
    <dbReference type="NCBI Taxonomy" id="229535"/>
    <lineage>
        <taxon>Eukaryota</taxon>
        <taxon>Fungi</taxon>
        <taxon>Dikarya</taxon>
        <taxon>Ascomycota</taxon>
        <taxon>Pezizomycotina</taxon>
        <taxon>Eurotiomycetes</taxon>
        <taxon>Eurotiomycetidae</taxon>
        <taxon>Eurotiales</taxon>
        <taxon>Aspergillaceae</taxon>
        <taxon>Penicillium</taxon>
    </lineage>
</organism>
<protein>
    <submittedName>
        <fullName evidence="1">Uncharacterized protein</fullName>
    </submittedName>
</protein>
<dbReference type="EMBL" id="LHQQ01000070">
    <property type="protein sequence ID" value="KOS43950.1"/>
    <property type="molecule type" value="Genomic_DNA"/>
</dbReference>
<evidence type="ECO:0000313" key="1">
    <source>
        <dbReference type="EMBL" id="KOS43950.1"/>
    </source>
</evidence>
<reference evidence="1 2" key="1">
    <citation type="submission" date="2015-08" db="EMBL/GenBank/DDBJ databases">
        <title>Genome sequencing of Penicillium nordicum.</title>
        <authorList>
            <person name="Nguyen H.D."/>
            <person name="Seifert K.A."/>
        </authorList>
    </citation>
    <scope>NUCLEOTIDE SEQUENCE [LARGE SCALE GENOMIC DNA]</scope>
    <source>
        <strain evidence="1 2">DAOMC 185683</strain>
    </source>
</reference>
<gene>
    <name evidence="1" type="ORF">ACN38_g5154</name>
</gene>
<evidence type="ECO:0000313" key="2">
    <source>
        <dbReference type="Proteomes" id="UP000037696"/>
    </source>
</evidence>
<dbReference type="AlphaFoldDB" id="A0A0M8PAV3"/>
<sequence>MMSNKRQVFVSLDHRDSLCRQEQTAILNLLESTTLADVCDLRKCLRSLGFDTVTQGPESDALSLARKLVDHPKVAIYIQHYKYMIHALQRLDLF</sequence>